<evidence type="ECO:0000313" key="1">
    <source>
        <dbReference type="EMBL" id="OAG30743.1"/>
    </source>
</evidence>
<dbReference type="RefSeq" id="XP_067544748.1">
    <property type="nucleotide sequence ID" value="XM_067689681.1"/>
</dbReference>
<dbReference type="EMBL" id="LTDL01000027">
    <property type="protein sequence ID" value="OAG30743.1"/>
    <property type="molecule type" value="Genomic_DNA"/>
</dbReference>
<keyword evidence="2" id="KW-1185">Reference proteome</keyword>
<dbReference type="Proteomes" id="UP000185944">
    <property type="component" value="Unassembled WGS sequence"/>
</dbReference>
<accession>A0A177EFK6</accession>
<gene>
    <name evidence="1" type="ORF">NEDG_02263</name>
</gene>
<dbReference type="VEuPathDB" id="MicrosporidiaDB:NEDG_02263"/>
<organism evidence="1 2">
    <name type="scientific">Nematocida displodere</name>
    <dbReference type="NCBI Taxonomy" id="1805483"/>
    <lineage>
        <taxon>Eukaryota</taxon>
        <taxon>Fungi</taxon>
        <taxon>Fungi incertae sedis</taxon>
        <taxon>Microsporidia</taxon>
        <taxon>Nematocida</taxon>
    </lineage>
</organism>
<sequence length="316" mass="34991">DTLIIRSSGPFDLAVLEKTLSSFGTINAYALDLENLEDYKNMPKQGFGGLYRGLSDSFDALEDTLTPTRTPKCILNVKVLTIYATPKTTIEWLQERVDLSESPIKLAIHCMADFGNLDVLDGFDAAGVNWLALYDIDNLATLDCKLLREGPLPGVLELDSDNLPTPKMPEQVIRHITSKHWEMLGISVSVWEELIKLSEEYNRIITTDVLRVYLPSDGSLPTSPVVIGGPIITGTLSILFPSTKQTVTRQEITDMFDWASRSFGELENLSVDTKPGAIDETALVRSNQFVITTAPIAMCVRVNGVKCLVSRAPRQW</sequence>
<name>A0A177EFK6_9MICR</name>
<protein>
    <submittedName>
        <fullName evidence="1">Uncharacterized protein</fullName>
    </submittedName>
</protein>
<evidence type="ECO:0000313" key="2">
    <source>
        <dbReference type="Proteomes" id="UP000185944"/>
    </source>
</evidence>
<reference evidence="1 2" key="1">
    <citation type="submission" date="2016-02" db="EMBL/GenBank/DDBJ databases">
        <title>Discovery of a natural microsporidian pathogen with a broad tissue tropism in Caenorhabditis elegans.</title>
        <authorList>
            <person name="Luallen R.J."/>
            <person name="Reinke A.W."/>
            <person name="Tong L."/>
            <person name="Botts M.R."/>
            <person name="Felix M.-A."/>
            <person name="Troemel E.R."/>
        </authorList>
    </citation>
    <scope>NUCLEOTIDE SEQUENCE [LARGE SCALE GENOMIC DNA]</scope>
    <source>
        <strain evidence="1 2">JUm2807</strain>
    </source>
</reference>
<comment type="caution">
    <text evidence="1">The sequence shown here is derived from an EMBL/GenBank/DDBJ whole genome shotgun (WGS) entry which is preliminary data.</text>
</comment>
<feature type="non-terminal residue" evidence="1">
    <location>
        <position position="1"/>
    </location>
</feature>
<dbReference type="GeneID" id="93648613"/>
<proteinExistence type="predicted"/>
<dbReference type="AlphaFoldDB" id="A0A177EFK6"/>